<keyword evidence="2" id="KW-1133">Transmembrane helix</keyword>
<accession>A0ABU2DSA6</accession>
<organism evidence="4 5">
    <name type="scientific">Nesterenkonia aerolata</name>
    <dbReference type="NCBI Taxonomy" id="3074079"/>
    <lineage>
        <taxon>Bacteria</taxon>
        <taxon>Bacillati</taxon>
        <taxon>Actinomycetota</taxon>
        <taxon>Actinomycetes</taxon>
        <taxon>Micrococcales</taxon>
        <taxon>Micrococcaceae</taxon>
        <taxon>Nesterenkonia</taxon>
    </lineage>
</organism>
<evidence type="ECO:0000256" key="2">
    <source>
        <dbReference type="SAM" id="Phobius"/>
    </source>
</evidence>
<dbReference type="RefSeq" id="WP_310548367.1">
    <property type="nucleotide sequence ID" value="NZ_JAVKGR010000007.1"/>
</dbReference>
<keyword evidence="2" id="KW-0812">Transmembrane</keyword>
<feature type="transmembrane region" description="Helical" evidence="2">
    <location>
        <begin position="192"/>
        <end position="211"/>
    </location>
</feature>
<dbReference type="Proteomes" id="UP001251870">
    <property type="component" value="Unassembled WGS sequence"/>
</dbReference>
<keyword evidence="3" id="KW-0732">Signal</keyword>
<sequence>MRHLLSILSLLVAAVLAAAALAGHQVNALAHSEEPIREIAGDIPAEPDFGEAAADMVTEGLDEQLPVSLPGPIDSAIHSTVLSMLDSAQMQGPWDEVLQQTRRDYAAQLEQLFADGGTGTADDITVEVDLSPVVEEMTSSLREDLSSGLSWLPGVEESSFDGLAPEVVVDLDAGIDDDADPYIWAAVVQLSGYWPVFAVVSALLLGLGVLIGGGRSRWIGLALAGLVFSGICLWMALVPAAPEFDRPPELSEAAGAILTHVEAGVRQWAQPTWWVGLGAGAVLVIGGLLGAALSSNGHWNRRRRQASQVPTDPEHAHLSRV</sequence>
<gene>
    <name evidence="4" type="ORF">RIL96_07335</name>
</gene>
<evidence type="ECO:0008006" key="6">
    <source>
        <dbReference type="Google" id="ProtNLM"/>
    </source>
</evidence>
<protein>
    <recommendedName>
        <fullName evidence="6">Integral membrane protein</fullName>
    </recommendedName>
</protein>
<name>A0ABU2DSA6_9MICC</name>
<feature type="transmembrane region" description="Helical" evidence="2">
    <location>
        <begin position="218"/>
        <end position="237"/>
    </location>
</feature>
<feature type="transmembrane region" description="Helical" evidence="2">
    <location>
        <begin position="273"/>
        <end position="294"/>
    </location>
</feature>
<feature type="region of interest" description="Disordered" evidence="1">
    <location>
        <begin position="300"/>
        <end position="321"/>
    </location>
</feature>
<evidence type="ECO:0000313" key="4">
    <source>
        <dbReference type="EMBL" id="MDR8019378.1"/>
    </source>
</evidence>
<proteinExistence type="predicted"/>
<feature type="signal peptide" evidence="3">
    <location>
        <begin position="1"/>
        <end position="22"/>
    </location>
</feature>
<keyword evidence="2" id="KW-0472">Membrane</keyword>
<feature type="compositionally biased region" description="Basic and acidic residues" evidence="1">
    <location>
        <begin position="312"/>
        <end position="321"/>
    </location>
</feature>
<evidence type="ECO:0000256" key="1">
    <source>
        <dbReference type="SAM" id="MobiDB-lite"/>
    </source>
</evidence>
<evidence type="ECO:0000313" key="5">
    <source>
        <dbReference type="Proteomes" id="UP001251870"/>
    </source>
</evidence>
<dbReference type="EMBL" id="JAVKGR010000007">
    <property type="protein sequence ID" value="MDR8019378.1"/>
    <property type="molecule type" value="Genomic_DNA"/>
</dbReference>
<evidence type="ECO:0000256" key="3">
    <source>
        <dbReference type="SAM" id="SignalP"/>
    </source>
</evidence>
<reference evidence="4 5" key="1">
    <citation type="submission" date="2023-09" db="EMBL/GenBank/DDBJ databases">
        <title>Description of three actinobacteria isolated from air of manufacturing shop in a pharmaceutical factory.</title>
        <authorList>
            <person name="Zhang D.-F."/>
        </authorList>
    </citation>
    <scope>NUCLEOTIDE SEQUENCE [LARGE SCALE GENOMIC DNA]</scope>
    <source>
        <strain evidence="4 5">LY-0111</strain>
    </source>
</reference>
<feature type="chain" id="PRO_5045215696" description="Integral membrane protein" evidence="3">
    <location>
        <begin position="23"/>
        <end position="321"/>
    </location>
</feature>
<keyword evidence="5" id="KW-1185">Reference proteome</keyword>
<comment type="caution">
    <text evidence="4">The sequence shown here is derived from an EMBL/GenBank/DDBJ whole genome shotgun (WGS) entry which is preliminary data.</text>
</comment>